<comment type="caution">
    <text evidence="4">The sequence shown here is derived from an EMBL/GenBank/DDBJ whole genome shotgun (WGS) entry which is preliminary data.</text>
</comment>
<evidence type="ECO:0000259" key="3">
    <source>
        <dbReference type="Pfam" id="PF17806"/>
    </source>
</evidence>
<sequence>MPGLLGLAGRGAAPAGLLHAHRRGHAPAHPAAGGLAVTAAREASRPKVVIVGAGPAGMRAAETLVGAGLHPVIIDEGARAGGQIYRRPPEGFTRSPEQLYGSEAAKARALHALFDRMAADGLLTHHPRRSVVAVRDGQLHVLAENGVQAIGYDRLILATGASDRVAPVPGWQSAGVYSLGAAQIALKAQGVALGRRIVLMGTGPLLTLVGAQLLKAGAQVAAVLDTSPWHQQMKGLPGLAARPAVMLRGLVLRARLGTRYRAGVVLERIETDPDGPVAVRWRDSGGRENRTECDMVGMGWHLRAETHLADLTGCAFSYDRQWHQWLPQADRLGRAGNGIYLAGDGVRLLGADGAETAGRLAAAACLADLGRQAPAVDAGLRELARLERFARGVSRAFPWPAAMTRGLPDDTIVCRCENVTAGMVRASVALGGGEANRVKSLSRLGMGRCQGRYCQLAGADLVAAQAGCSPDAVGRFRGQAPVRPTPIGALLHEG</sequence>
<dbReference type="PANTHER" id="PTHR42949">
    <property type="entry name" value="ANAEROBIC GLYCEROL-3-PHOSPHATE DEHYDROGENASE SUBUNIT B"/>
    <property type="match status" value="1"/>
</dbReference>
<dbReference type="PRINTS" id="PR00368">
    <property type="entry name" value="FADPNR"/>
</dbReference>
<dbReference type="Proteomes" id="UP000315321">
    <property type="component" value="Unassembled WGS sequence"/>
</dbReference>
<dbReference type="InterPro" id="IPR051691">
    <property type="entry name" value="Metab_Enz_Cyan_OpOx_G3PDH"/>
</dbReference>
<dbReference type="SUPFAM" id="SSF51905">
    <property type="entry name" value="FAD/NAD(P)-binding domain"/>
    <property type="match status" value="1"/>
</dbReference>
<dbReference type="EMBL" id="VMBP01000001">
    <property type="protein sequence ID" value="TSJ64638.1"/>
    <property type="molecule type" value="Genomic_DNA"/>
</dbReference>
<dbReference type="InterPro" id="IPR017224">
    <property type="entry name" value="Opine_Oxase_asu/HCN_bsu"/>
</dbReference>
<dbReference type="InterPro" id="IPR041854">
    <property type="entry name" value="BFD-like_2Fe2S-bd_dom_sf"/>
</dbReference>
<protein>
    <submittedName>
        <fullName evidence="4">NAD(P)/FAD-dependent oxidoreductase</fullName>
    </submittedName>
</protein>
<dbReference type="PANTHER" id="PTHR42949:SF3">
    <property type="entry name" value="ANAEROBIC GLYCEROL-3-PHOSPHATE DEHYDROGENASE SUBUNIT B"/>
    <property type="match status" value="1"/>
</dbReference>
<dbReference type="Pfam" id="PF17806">
    <property type="entry name" value="SO_alpha_A3"/>
    <property type="match status" value="1"/>
</dbReference>
<dbReference type="PRINTS" id="PR00411">
    <property type="entry name" value="PNDRDTASEI"/>
</dbReference>
<name>A0ABY3DWT2_9HYPH</name>
<organism evidence="4 5">
    <name type="scientific">Ancylobacter moscoviensis</name>
    <dbReference type="NCBI Taxonomy" id="2597768"/>
    <lineage>
        <taxon>Bacteria</taxon>
        <taxon>Pseudomonadati</taxon>
        <taxon>Pseudomonadota</taxon>
        <taxon>Alphaproteobacteria</taxon>
        <taxon>Hyphomicrobiales</taxon>
        <taxon>Xanthobacteraceae</taxon>
        <taxon>Ancylobacter</taxon>
    </lineage>
</organism>
<dbReference type="Gene3D" id="1.10.10.1100">
    <property type="entry name" value="BFD-like [2Fe-2S]-binding domain"/>
    <property type="match status" value="1"/>
</dbReference>
<dbReference type="CDD" id="cd19946">
    <property type="entry name" value="GlpA-like_Fer2_BFD-like"/>
    <property type="match status" value="1"/>
</dbReference>
<proteinExistence type="predicted"/>
<dbReference type="Pfam" id="PF07992">
    <property type="entry name" value="Pyr_redox_2"/>
    <property type="match status" value="1"/>
</dbReference>
<dbReference type="InterPro" id="IPR036188">
    <property type="entry name" value="FAD/NAD-bd_sf"/>
</dbReference>
<feature type="domain" description="SoxA A3" evidence="3">
    <location>
        <begin position="413"/>
        <end position="490"/>
    </location>
</feature>
<keyword evidence="1" id="KW-0560">Oxidoreductase</keyword>
<evidence type="ECO:0000256" key="1">
    <source>
        <dbReference type="ARBA" id="ARBA00023002"/>
    </source>
</evidence>
<evidence type="ECO:0000259" key="2">
    <source>
        <dbReference type="Pfam" id="PF07992"/>
    </source>
</evidence>
<dbReference type="Gene3D" id="3.50.50.60">
    <property type="entry name" value="FAD/NAD(P)-binding domain"/>
    <property type="match status" value="3"/>
</dbReference>
<feature type="domain" description="FAD/NAD(P)-binding" evidence="2">
    <location>
        <begin position="47"/>
        <end position="346"/>
    </location>
</feature>
<evidence type="ECO:0000313" key="4">
    <source>
        <dbReference type="EMBL" id="TSJ64638.1"/>
    </source>
</evidence>
<accession>A0ABY3DWT2</accession>
<dbReference type="InterPro" id="IPR041117">
    <property type="entry name" value="SoxA_A3"/>
</dbReference>
<dbReference type="InterPro" id="IPR023753">
    <property type="entry name" value="FAD/NAD-binding_dom"/>
</dbReference>
<dbReference type="PIRSF" id="PIRSF037495">
    <property type="entry name" value="Opine_OX_OoxA/HcnB"/>
    <property type="match status" value="1"/>
</dbReference>
<keyword evidence="5" id="KW-1185">Reference proteome</keyword>
<reference evidence="4 5" key="1">
    <citation type="submission" date="2019-07" db="EMBL/GenBank/DDBJ databases">
        <authorList>
            <person name="Grouzdev D.S."/>
        </authorList>
    </citation>
    <scope>NUCLEOTIDE SEQUENCE [LARGE SCALE GENOMIC DNA]</scope>
    <source>
        <strain evidence="4 5">3C</strain>
    </source>
</reference>
<gene>
    <name evidence="4" type="ORF">FO470_05105</name>
</gene>
<evidence type="ECO:0000313" key="5">
    <source>
        <dbReference type="Proteomes" id="UP000315321"/>
    </source>
</evidence>